<feature type="domain" description="ArnT-like N-terminal" evidence="12">
    <location>
        <begin position="88"/>
        <end position="330"/>
    </location>
</feature>
<comment type="subcellular location">
    <subcellularLocation>
        <location evidence="10">Cell membrane</location>
    </subcellularLocation>
    <subcellularLocation>
        <location evidence="1">Endomembrane system</location>
        <topology evidence="1">Multi-pass membrane protein</topology>
    </subcellularLocation>
</comment>
<evidence type="ECO:0000256" key="3">
    <source>
        <dbReference type="ARBA" id="ARBA00007222"/>
    </source>
</evidence>
<keyword evidence="4 10" id="KW-0328">Glycosyltransferase</keyword>
<dbReference type="InterPro" id="IPR027005">
    <property type="entry name" value="PMT-like"/>
</dbReference>
<comment type="similarity">
    <text evidence="3 10">Belongs to the glycosyltransferase 39 family.</text>
</comment>
<evidence type="ECO:0000313" key="14">
    <source>
        <dbReference type="EMBL" id="TQK76966.1"/>
    </source>
</evidence>
<keyword evidence="7 10" id="KW-1133">Transmembrane helix</keyword>
<evidence type="ECO:0000256" key="6">
    <source>
        <dbReference type="ARBA" id="ARBA00022692"/>
    </source>
</evidence>
<evidence type="ECO:0000259" key="12">
    <source>
        <dbReference type="Pfam" id="PF02366"/>
    </source>
</evidence>
<feature type="transmembrane region" description="Helical" evidence="10">
    <location>
        <begin position="201"/>
        <end position="222"/>
    </location>
</feature>
<dbReference type="GO" id="GO:0004169">
    <property type="term" value="F:dolichyl-phosphate-mannose-protein mannosyltransferase activity"/>
    <property type="evidence" value="ECO:0007669"/>
    <property type="project" value="UniProtKB-UniRule"/>
</dbReference>
<evidence type="ECO:0000256" key="2">
    <source>
        <dbReference type="ARBA" id="ARBA00004922"/>
    </source>
</evidence>
<feature type="transmembrane region" description="Helical" evidence="10">
    <location>
        <begin position="549"/>
        <end position="570"/>
    </location>
</feature>
<dbReference type="GO" id="GO:0005886">
    <property type="term" value="C:plasma membrane"/>
    <property type="evidence" value="ECO:0007669"/>
    <property type="project" value="UniProtKB-SubCell"/>
</dbReference>
<name>A0A542SQR2_9MICO</name>
<feature type="domain" description="Protein O-mannosyl-transferase C-terminal four TM" evidence="13">
    <location>
        <begin position="377"/>
        <end position="589"/>
    </location>
</feature>
<proteinExistence type="inferred from homology"/>
<dbReference type="EMBL" id="VFNV01000001">
    <property type="protein sequence ID" value="TQK76966.1"/>
    <property type="molecule type" value="Genomic_DNA"/>
</dbReference>
<dbReference type="PANTHER" id="PTHR10050:SF46">
    <property type="entry name" value="PROTEIN O-MANNOSYL-TRANSFERASE 2"/>
    <property type="match status" value="1"/>
</dbReference>
<keyword evidence="10" id="KW-1003">Cell membrane</keyword>
<evidence type="ECO:0000256" key="1">
    <source>
        <dbReference type="ARBA" id="ARBA00004127"/>
    </source>
</evidence>
<dbReference type="Pfam" id="PF16192">
    <property type="entry name" value="PMT_4TMC"/>
    <property type="match status" value="1"/>
</dbReference>
<feature type="transmembrane region" description="Helical" evidence="10">
    <location>
        <begin position="284"/>
        <end position="300"/>
    </location>
</feature>
<dbReference type="InterPro" id="IPR003342">
    <property type="entry name" value="ArnT-like_N"/>
</dbReference>
<evidence type="ECO:0000256" key="5">
    <source>
        <dbReference type="ARBA" id="ARBA00022679"/>
    </source>
</evidence>
<feature type="transmembrane region" description="Helical" evidence="10">
    <location>
        <begin position="435"/>
        <end position="452"/>
    </location>
</feature>
<dbReference type="Pfam" id="PF02366">
    <property type="entry name" value="PMT"/>
    <property type="match status" value="1"/>
</dbReference>
<keyword evidence="6 10" id="KW-0812">Transmembrane</keyword>
<evidence type="ECO:0000256" key="7">
    <source>
        <dbReference type="ARBA" id="ARBA00022989"/>
    </source>
</evidence>
<dbReference type="GO" id="GO:0012505">
    <property type="term" value="C:endomembrane system"/>
    <property type="evidence" value="ECO:0007669"/>
    <property type="project" value="UniProtKB-SubCell"/>
</dbReference>
<dbReference type="EC" id="2.4.1.-" evidence="10"/>
<feature type="transmembrane region" description="Helical" evidence="10">
    <location>
        <begin position="176"/>
        <end position="194"/>
    </location>
</feature>
<feature type="transmembrane region" description="Helical" evidence="10">
    <location>
        <begin position="321"/>
        <end position="342"/>
    </location>
</feature>
<keyword evidence="8 10" id="KW-0472">Membrane</keyword>
<keyword evidence="15" id="KW-1185">Reference proteome</keyword>
<evidence type="ECO:0000256" key="4">
    <source>
        <dbReference type="ARBA" id="ARBA00022676"/>
    </source>
</evidence>
<keyword evidence="5 10" id="KW-0808">Transferase</keyword>
<dbReference type="Proteomes" id="UP000316181">
    <property type="component" value="Unassembled WGS sequence"/>
</dbReference>
<feature type="transmembrane region" description="Helical" evidence="10">
    <location>
        <begin position="459"/>
        <end position="476"/>
    </location>
</feature>
<evidence type="ECO:0000256" key="9">
    <source>
        <dbReference type="ARBA" id="ARBA00093617"/>
    </source>
</evidence>
<evidence type="ECO:0000259" key="13">
    <source>
        <dbReference type="Pfam" id="PF16192"/>
    </source>
</evidence>
<dbReference type="UniPathway" id="UPA00378"/>
<comment type="function">
    <text evidence="10">Protein O-mannosyltransferase that catalyzes the transfer of a single mannose residue from a polyprenol phospho-mannosyl lipidic donor to the hydroxyl group of selected serine and threonine residues in acceptor proteins.</text>
</comment>
<accession>A0A542SQR2</accession>
<evidence type="ECO:0000256" key="8">
    <source>
        <dbReference type="ARBA" id="ARBA00023136"/>
    </source>
</evidence>
<feature type="transmembrane region" description="Helical" evidence="10">
    <location>
        <begin position="482"/>
        <end position="505"/>
    </location>
</feature>
<comment type="pathway">
    <text evidence="2 10">Protein modification; protein glycosylation.</text>
</comment>
<evidence type="ECO:0000313" key="15">
    <source>
        <dbReference type="Proteomes" id="UP000316181"/>
    </source>
</evidence>
<feature type="compositionally biased region" description="Low complexity" evidence="11">
    <location>
        <begin position="37"/>
        <end position="58"/>
    </location>
</feature>
<feature type="transmembrane region" description="Helical" evidence="10">
    <location>
        <begin position="228"/>
        <end position="249"/>
    </location>
</feature>
<dbReference type="OrthoDB" id="9776737at2"/>
<evidence type="ECO:0000256" key="10">
    <source>
        <dbReference type="RuleBase" id="RU367007"/>
    </source>
</evidence>
<dbReference type="AlphaFoldDB" id="A0A542SQR2"/>
<protein>
    <recommendedName>
        <fullName evidence="9 10">Polyprenol-phosphate-mannose--protein mannosyltransferase</fullName>
        <ecNumber evidence="10">2.4.1.-</ecNumber>
    </recommendedName>
</protein>
<gene>
    <name evidence="14" type="ORF">FB389_1669</name>
</gene>
<feature type="transmembrane region" description="Helical" evidence="10">
    <location>
        <begin position="80"/>
        <end position="99"/>
    </location>
</feature>
<sequence>MGQVQGQVAANAHRAEASGEQALGDHHGAPLPDAPLESAPSVEQASSPAPAAAATGSESGIPALFSPRELALGATARDRLWGWLGPLLVTALGGLIRFINLGHPRAIVFDETYYVKDAYTLSQIGYDAKWPADIDQSFAAGNVDQYLQQANYTVHPPVGKWLISLGIDAGGVDHAWAWRLATAVLGTLMIFILARTARRILASTALGTMAGGLLAVDGLGIVMSRTAILDGILAFFVVVAFACLIADRTHSRRRMQAGRPAGMRWWLIACGVALGLATGTKWSGVYFAVTFGIAAVAWDWSARRTIGAPHWLRTWFVRDAVASFFALVPTLVIVYVASWWSWFTHLDAWGRRWAAQNPAPIPSWLPDSLLGWWNGARSFIHYHSTMLTFHENLETPHRYQSNPWLWPIQARPTSFYWEESDSHQVEAVLALGNPLLWWLGAAAFVCALWFLIRLRDWRAGAVVAGYVGAWVPWLFFAERTIFNFYMVVLSPFVALAFAYGVALLLERCDVPQATIALARRLPDAAFATRGQLRARQTVRRARRRRRTTLIVLWWTLGAIALVAVFFYPLWTGVSVPYMYWLIHMWSPTWI</sequence>
<feature type="transmembrane region" description="Helical" evidence="10">
    <location>
        <begin position="261"/>
        <end position="278"/>
    </location>
</feature>
<evidence type="ECO:0000256" key="11">
    <source>
        <dbReference type="SAM" id="MobiDB-lite"/>
    </source>
</evidence>
<dbReference type="PANTHER" id="PTHR10050">
    <property type="entry name" value="DOLICHYL-PHOSPHATE-MANNOSE--PROTEIN MANNOSYLTRANSFERASE"/>
    <property type="match status" value="1"/>
</dbReference>
<reference evidence="14 15" key="1">
    <citation type="submission" date="2019-06" db="EMBL/GenBank/DDBJ databases">
        <title>Sequencing the genomes of 1000 actinobacteria strains.</title>
        <authorList>
            <person name="Klenk H.-P."/>
        </authorList>
    </citation>
    <scope>NUCLEOTIDE SEQUENCE [LARGE SCALE GENOMIC DNA]</scope>
    <source>
        <strain evidence="14 15">DSM 10596</strain>
    </source>
</reference>
<feature type="region of interest" description="Disordered" evidence="11">
    <location>
        <begin position="1"/>
        <end position="58"/>
    </location>
</feature>
<dbReference type="InterPro" id="IPR032421">
    <property type="entry name" value="PMT_4TMC"/>
</dbReference>
<feature type="compositionally biased region" description="Basic and acidic residues" evidence="11">
    <location>
        <begin position="13"/>
        <end position="28"/>
    </location>
</feature>
<organism evidence="14 15">
    <name type="scientific">Rarobacter incanus</name>
    <dbReference type="NCBI Taxonomy" id="153494"/>
    <lineage>
        <taxon>Bacteria</taxon>
        <taxon>Bacillati</taxon>
        <taxon>Actinomycetota</taxon>
        <taxon>Actinomycetes</taxon>
        <taxon>Micrococcales</taxon>
        <taxon>Rarobacteraceae</taxon>
        <taxon>Rarobacter</taxon>
    </lineage>
</organism>
<comment type="caution">
    <text evidence="14">The sequence shown here is derived from an EMBL/GenBank/DDBJ whole genome shotgun (WGS) entry which is preliminary data.</text>
</comment>